<protein>
    <submittedName>
        <fullName evidence="1">Uncharacterized protein</fullName>
    </submittedName>
</protein>
<comment type="caution">
    <text evidence="1">The sequence shown here is derived from an EMBL/GenBank/DDBJ whole genome shotgun (WGS) entry which is preliminary data.</text>
</comment>
<sequence length="368" mass="40751">MAVKSKPELPTQQWHNCLPATVIPYLQLMRLDRPNGYWYFWYPHVFGTLWAAIQQRSQPHELLVVNAILLWAVLVMRGATCTWNDIVDVDFDRQVSRCRNRPLARGAISMTSATIFTMTQTLASVGTLLLLPRLCRLYAVPAVVGWFCYPLAKRVTYYPQVVLGFPMAWGIYMGAASMGADPLNLTPLLHTLSTMRVDQSSETWELSPILASLCEARIDWPIACFYLANVIWTLLYELVYSHQDATEDTAAGVKNLVLLYTNTDAKTPSERFGTLPLLVRLATAQVVLLAMAGSLGGFAVGYTTIAIAGTAATLATMLSRVRLYEPESCAWWFKVGNAQYAGCAMAVGLVAEYASRSFFMGFDGAVDA</sequence>
<keyword evidence="2" id="KW-1185">Reference proteome</keyword>
<accession>A0ACC2JXT1</accession>
<dbReference type="Proteomes" id="UP001153332">
    <property type="component" value="Unassembled WGS sequence"/>
</dbReference>
<organism evidence="1 2">
    <name type="scientific">Lasiodiplodia mahajangana</name>
    <dbReference type="NCBI Taxonomy" id="1108764"/>
    <lineage>
        <taxon>Eukaryota</taxon>
        <taxon>Fungi</taxon>
        <taxon>Dikarya</taxon>
        <taxon>Ascomycota</taxon>
        <taxon>Pezizomycotina</taxon>
        <taxon>Dothideomycetes</taxon>
        <taxon>Dothideomycetes incertae sedis</taxon>
        <taxon>Botryosphaeriales</taxon>
        <taxon>Botryosphaeriaceae</taxon>
        <taxon>Lasiodiplodia</taxon>
    </lineage>
</organism>
<evidence type="ECO:0000313" key="2">
    <source>
        <dbReference type="Proteomes" id="UP001153332"/>
    </source>
</evidence>
<proteinExistence type="predicted"/>
<evidence type="ECO:0000313" key="1">
    <source>
        <dbReference type="EMBL" id="KAJ8132320.1"/>
    </source>
</evidence>
<dbReference type="EMBL" id="JAPUUL010000149">
    <property type="protein sequence ID" value="KAJ8132320.1"/>
    <property type="molecule type" value="Genomic_DNA"/>
</dbReference>
<reference evidence="1" key="1">
    <citation type="submission" date="2022-12" db="EMBL/GenBank/DDBJ databases">
        <title>Genome Sequence of Lasiodiplodia mahajangana.</title>
        <authorList>
            <person name="Buettner E."/>
        </authorList>
    </citation>
    <scope>NUCLEOTIDE SEQUENCE</scope>
    <source>
        <strain evidence="1">VT137</strain>
    </source>
</reference>
<name>A0ACC2JXT1_9PEZI</name>
<gene>
    <name evidence="1" type="ORF">O1611_g1307</name>
</gene>